<evidence type="ECO:0000313" key="2">
    <source>
        <dbReference type="Proteomes" id="UP000014155"/>
    </source>
</evidence>
<accession>S0FXD7</accession>
<reference evidence="1 2" key="1">
    <citation type="journal article" date="2013" name="Genome Announc.">
        <title>Draft Genome Sequence of the Cellulolytic, Mesophilic, Anaerobic Bacterium Clostridium termitidis Strain CT1112 (DSM 5398).</title>
        <authorList>
            <person name="Lal S."/>
            <person name="Ramachandran U."/>
            <person name="Zhang X."/>
            <person name="Munir R."/>
            <person name="Sparling R."/>
            <person name="Levin D.B."/>
        </authorList>
    </citation>
    <scope>NUCLEOTIDE SEQUENCE [LARGE SCALE GENOMIC DNA]</scope>
    <source>
        <strain evidence="1 2">CT1112</strain>
    </source>
</reference>
<dbReference type="PATRIC" id="fig|1195236.3.peg.1149"/>
<sequence>MQYAFIGLKCDVMTVSHKVFNQRSKRVIEKCKFKFRGIYPKHSQDNPNAKACYYLTREDFIELFNISGMSFECINADGIDKYSRKPTPRSGNLQKQTRQVKGSPYSLENPIRKINKINYIKEPTGYLCGQSCIAMLADVSVDEVIEVIGTDKGTNKQDLKKALDYYGIRYAPKSVKYDLEKPLPDLCIIRMKLPGYGHWGVFYKGLYYDPEFGVSNQCHKAARIFQVWEIYCQ</sequence>
<protein>
    <submittedName>
        <fullName evidence="1">Uncharacterized protein</fullName>
    </submittedName>
</protein>
<dbReference type="Proteomes" id="UP000014155">
    <property type="component" value="Unassembled WGS sequence"/>
</dbReference>
<dbReference type="Gene3D" id="3.90.70.10">
    <property type="entry name" value="Cysteine proteinases"/>
    <property type="match status" value="1"/>
</dbReference>
<keyword evidence="2" id="KW-1185">Reference proteome</keyword>
<dbReference type="eggNOG" id="ENOG502ZCJI">
    <property type="taxonomic scope" value="Bacteria"/>
</dbReference>
<dbReference type="Gene3D" id="3.40.630.30">
    <property type="match status" value="1"/>
</dbReference>
<gene>
    <name evidence="1" type="ORF">CTER_0856</name>
</gene>
<proteinExistence type="predicted"/>
<name>S0FXD7_RUMCE</name>
<comment type="caution">
    <text evidence="1">The sequence shown here is derived from an EMBL/GenBank/DDBJ whole genome shotgun (WGS) entry which is preliminary data.</text>
</comment>
<dbReference type="AlphaFoldDB" id="S0FXD7"/>
<evidence type="ECO:0000313" key="1">
    <source>
        <dbReference type="EMBL" id="EMS73243.1"/>
    </source>
</evidence>
<dbReference type="EMBL" id="AORV01000021">
    <property type="protein sequence ID" value="EMS73243.1"/>
    <property type="molecule type" value="Genomic_DNA"/>
</dbReference>
<organism evidence="1 2">
    <name type="scientific">Ruminiclostridium cellobioparum subsp. termitidis CT1112</name>
    <dbReference type="NCBI Taxonomy" id="1195236"/>
    <lineage>
        <taxon>Bacteria</taxon>
        <taxon>Bacillati</taxon>
        <taxon>Bacillota</taxon>
        <taxon>Clostridia</taxon>
        <taxon>Eubacteriales</taxon>
        <taxon>Oscillospiraceae</taxon>
        <taxon>Ruminiclostridium</taxon>
    </lineage>
</organism>